<dbReference type="Proteomes" id="UP000188268">
    <property type="component" value="Unassembled WGS sequence"/>
</dbReference>
<name>A0A1R3GJV0_COCAP</name>
<reference evidence="1 2" key="1">
    <citation type="submission" date="2013-09" db="EMBL/GenBank/DDBJ databases">
        <title>Corchorus capsularis genome sequencing.</title>
        <authorList>
            <person name="Alam M."/>
            <person name="Haque M.S."/>
            <person name="Islam M.S."/>
            <person name="Emdad E.M."/>
            <person name="Islam M.M."/>
            <person name="Ahmed B."/>
            <person name="Halim A."/>
            <person name="Hossen Q.M.M."/>
            <person name="Hossain M.Z."/>
            <person name="Ahmed R."/>
            <person name="Khan M.M."/>
            <person name="Islam R."/>
            <person name="Rashid M.M."/>
            <person name="Khan S.A."/>
            <person name="Rahman M.S."/>
            <person name="Alam M."/>
        </authorList>
    </citation>
    <scope>NUCLEOTIDE SEQUENCE [LARGE SCALE GENOMIC DNA]</scope>
    <source>
        <strain evidence="2">cv. CVL-1</strain>
        <tissue evidence="1">Whole seedling</tissue>
    </source>
</reference>
<evidence type="ECO:0000313" key="2">
    <source>
        <dbReference type="Proteomes" id="UP000188268"/>
    </source>
</evidence>
<dbReference type="EMBL" id="AWWV01014229">
    <property type="protein sequence ID" value="OMO58319.1"/>
    <property type="molecule type" value="Genomic_DNA"/>
</dbReference>
<organism evidence="1 2">
    <name type="scientific">Corchorus capsularis</name>
    <name type="common">Jute</name>
    <dbReference type="NCBI Taxonomy" id="210143"/>
    <lineage>
        <taxon>Eukaryota</taxon>
        <taxon>Viridiplantae</taxon>
        <taxon>Streptophyta</taxon>
        <taxon>Embryophyta</taxon>
        <taxon>Tracheophyta</taxon>
        <taxon>Spermatophyta</taxon>
        <taxon>Magnoliopsida</taxon>
        <taxon>eudicotyledons</taxon>
        <taxon>Gunneridae</taxon>
        <taxon>Pentapetalae</taxon>
        <taxon>rosids</taxon>
        <taxon>malvids</taxon>
        <taxon>Malvales</taxon>
        <taxon>Malvaceae</taxon>
        <taxon>Grewioideae</taxon>
        <taxon>Apeibeae</taxon>
        <taxon>Corchorus</taxon>
    </lineage>
</organism>
<gene>
    <name evidence="1" type="ORF">CCACVL1_25492</name>
</gene>
<dbReference type="Gramene" id="OMO58319">
    <property type="protein sequence ID" value="OMO58319"/>
    <property type="gene ID" value="CCACVL1_25492"/>
</dbReference>
<proteinExistence type="predicted"/>
<keyword evidence="2" id="KW-1185">Reference proteome</keyword>
<dbReference type="AlphaFoldDB" id="A0A1R3GJV0"/>
<accession>A0A1R3GJV0</accession>
<protein>
    <submittedName>
        <fullName evidence="1">Uncharacterized protein</fullName>
    </submittedName>
</protein>
<sequence>MAGEVCARVRGELARLLRFSLQFCLWS</sequence>
<evidence type="ECO:0000313" key="1">
    <source>
        <dbReference type="EMBL" id="OMO58319.1"/>
    </source>
</evidence>
<comment type="caution">
    <text evidence="1">The sequence shown here is derived from an EMBL/GenBank/DDBJ whole genome shotgun (WGS) entry which is preliminary data.</text>
</comment>